<sequence length="310" mass="32715">MKKSRLRALSVAAVAAVLTTGAARVDPATPKLLINQDFPDPAVLQSANGYYAYATRGGSARIPYAVASSADGPWKVQGDALARNPAWAKPDGAFWAPDVGRMNNGQYRVYFSAQLPGDNRMCIGTATSSLPTGPFNPVDSAPLVCPPEDGGDIDPQSFVDSDGKHYLLYKSNAGPTTIWLQEVTNDGGTLVGGRIPLLRADRPEERGDVEAPSLVKIGSGYVLFYSADSFDNVDYHTGYATSASLKGPYTKASQPLLTTGGLGSQVNGPGGADVTAQRIFFHGWLSPDHHNGRGLYSLPVRFEGGKPVAG</sequence>
<evidence type="ECO:0000256" key="3">
    <source>
        <dbReference type="ARBA" id="ARBA00023295"/>
    </source>
</evidence>
<feature type="active site" description="Proton acceptor" evidence="4">
    <location>
        <position position="40"/>
    </location>
</feature>
<protein>
    <submittedName>
        <fullName evidence="8">Glycosyl hydrolases family 43</fullName>
    </submittedName>
</protein>
<feature type="signal peptide" evidence="7">
    <location>
        <begin position="1"/>
        <end position="22"/>
    </location>
</feature>
<dbReference type="AlphaFoldDB" id="A0A1I3PB26"/>
<feature type="chain" id="PRO_5038814066" evidence="7">
    <location>
        <begin position="23"/>
        <end position="310"/>
    </location>
</feature>
<dbReference type="Proteomes" id="UP000199025">
    <property type="component" value="Unassembled WGS sequence"/>
</dbReference>
<evidence type="ECO:0000313" key="8">
    <source>
        <dbReference type="EMBL" id="SFJ18629.1"/>
    </source>
</evidence>
<comment type="similarity">
    <text evidence="1 6">Belongs to the glycosyl hydrolase 43 family.</text>
</comment>
<evidence type="ECO:0000256" key="5">
    <source>
        <dbReference type="PIRSR" id="PIRSR606710-2"/>
    </source>
</evidence>
<reference evidence="8 9" key="1">
    <citation type="submission" date="2016-10" db="EMBL/GenBank/DDBJ databases">
        <authorList>
            <person name="de Groot N.N."/>
        </authorList>
    </citation>
    <scope>NUCLEOTIDE SEQUENCE [LARGE SCALE GENOMIC DNA]</scope>
    <source>
        <strain evidence="8 9">DSM 44468</strain>
    </source>
</reference>
<evidence type="ECO:0000256" key="4">
    <source>
        <dbReference type="PIRSR" id="PIRSR606710-1"/>
    </source>
</evidence>
<keyword evidence="3 6" id="KW-0326">Glycosidase</keyword>
<dbReference type="EMBL" id="FORP01000003">
    <property type="protein sequence ID" value="SFJ18629.1"/>
    <property type="molecule type" value="Genomic_DNA"/>
</dbReference>
<dbReference type="InterPro" id="IPR023296">
    <property type="entry name" value="Glyco_hydro_beta-prop_sf"/>
</dbReference>
<evidence type="ECO:0000313" key="9">
    <source>
        <dbReference type="Proteomes" id="UP000199025"/>
    </source>
</evidence>
<gene>
    <name evidence="8" type="ORF">SAMN05421835_103349</name>
</gene>
<dbReference type="SUPFAM" id="SSF75005">
    <property type="entry name" value="Arabinanase/levansucrase/invertase"/>
    <property type="match status" value="1"/>
</dbReference>
<evidence type="ECO:0000256" key="2">
    <source>
        <dbReference type="ARBA" id="ARBA00022801"/>
    </source>
</evidence>
<evidence type="ECO:0000256" key="7">
    <source>
        <dbReference type="SAM" id="SignalP"/>
    </source>
</evidence>
<evidence type="ECO:0000256" key="1">
    <source>
        <dbReference type="ARBA" id="ARBA00009865"/>
    </source>
</evidence>
<organism evidence="8 9">
    <name type="scientific">Amycolatopsis sacchari</name>
    <dbReference type="NCBI Taxonomy" id="115433"/>
    <lineage>
        <taxon>Bacteria</taxon>
        <taxon>Bacillati</taxon>
        <taxon>Actinomycetota</taxon>
        <taxon>Actinomycetes</taxon>
        <taxon>Pseudonocardiales</taxon>
        <taxon>Pseudonocardiaceae</taxon>
        <taxon>Amycolatopsis</taxon>
    </lineage>
</organism>
<dbReference type="InterPro" id="IPR051795">
    <property type="entry name" value="Glycosyl_Hydrlase_43"/>
</dbReference>
<dbReference type="PANTHER" id="PTHR42812">
    <property type="entry name" value="BETA-XYLOSIDASE"/>
    <property type="match status" value="1"/>
</dbReference>
<dbReference type="GO" id="GO:0004553">
    <property type="term" value="F:hydrolase activity, hydrolyzing O-glycosyl compounds"/>
    <property type="evidence" value="ECO:0007669"/>
    <property type="project" value="InterPro"/>
</dbReference>
<keyword evidence="7" id="KW-0732">Signal</keyword>
<dbReference type="CDD" id="cd08999">
    <property type="entry name" value="GH43_ABN-like"/>
    <property type="match status" value="1"/>
</dbReference>
<dbReference type="OrthoDB" id="9758923at2"/>
<dbReference type="InterPro" id="IPR006710">
    <property type="entry name" value="Glyco_hydro_43"/>
</dbReference>
<dbReference type="PANTHER" id="PTHR42812:SF5">
    <property type="entry name" value="ENDO-ARABINASE"/>
    <property type="match status" value="1"/>
</dbReference>
<dbReference type="Pfam" id="PF04616">
    <property type="entry name" value="Glyco_hydro_43"/>
    <property type="match status" value="1"/>
</dbReference>
<proteinExistence type="inferred from homology"/>
<evidence type="ECO:0000256" key="6">
    <source>
        <dbReference type="RuleBase" id="RU361187"/>
    </source>
</evidence>
<dbReference type="GO" id="GO:0005975">
    <property type="term" value="P:carbohydrate metabolic process"/>
    <property type="evidence" value="ECO:0007669"/>
    <property type="project" value="InterPro"/>
</dbReference>
<dbReference type="Gene3D" id="2.115.10.20">
    <property type="entry name" value="Glycosyl hydrolase domain, family 43"/>
    <property type="match status" value="1"/>
</dbReference>
<feature type="active site" description="Proton donor" evidence="4">
    <location>
        <position position="210"/>
    </location>
</feature>
<name>A0A1I3PB26_9PSEU</name>
<keyword evidence="2 6" id="KW-0378">Hydrolase</keyword>
<feature type="site" description="Important for catalytic activity, responsible for pKa modulation of the active site Glu and correct orientation of both the proton donor and substrate" evidence="5">
    <location>
        <position position="154"/>
    </location>
</feature>
<dbReference type="RefSeq" id="WP_091505157.1">
    <property type="nucleotide sequence ID" value="NZ_CBDQZW010000043.1"/>
</dbReference>
<dbReference type="STRING" id="115433.SAMN05421835_103349"/>
<accession>A0A1I3PB26</accession>
<keyword evidence="9" id="KW-1185">Reference proteome</keyword>